<protein>
    <submittedName>
        <fullName evidence="1">Uncharacterized protein</fullName>
    </submittedName>
</protein>
<keyword evidence="2" id="KW-1185">Reference proteome</keyword>
<dbReference type="Proteomes" id="UP000762676">
    <property type="component" value="Unassembled WGS sequence"/>
</dbReference>
<accession>A0AAV4JHT4</accession>
<reference evidence="1 2" key="1">
    <citation type="journal article" date="2021" name="Elife">
        <title>Chloroplast acquisition without the gene transfer in kleptoplastic sea slugs, Plakobranchus ocellatus.</title>
        <authorList>
            <person name="Maeda T."/>
            <person name="Takahashi S."/>
            <person name="Yoshida T."/>
            <person name="Shimamura S."/>
            <person name="Takaki Y."/>
            <person name="Nagai Y."/>
            <person name="Toyoda A."/>
            <person name="Suzuki Y."/>
            <person name="Arimoto A."/>
            <person name="Ishii H."/>
            <person name="Satoh N."/>
            <person name="Nishiyama T."/>
            <person name="Hasebe M."/>
            <person name="Maruyama T."/>
            <person name="Minagawa J."/>
            <person name="Obokata J."/>
            <person name="Shigenobu S."/>
        </authorList>
    </citation>
    <scope>NUCLEOTIDE SEQUENCE [LARGE SCALE GENOMIC DNA]</scope>
</reference>
<sequence>MANWTANIPLQNACKRDLKTGSIAPASLETLAVDSSSWRANTRLAIKITEQKKKQKWARRHKIAEAAPSDVSVFTDNSCNSICCSRIGFYSLSLRCNSTTD</sequence>
<name>A0AAV4JHT4_9GAST</name>
<comment type="caution">
    <text evidence="1">The sequence shown here is derived from an EMBL/GenBank/DDBJ whole genome shotgun (WGS) entry which is preliminary data.</text>
</comment>
<evidence type="ECO:0000313" key="1">
    <source>
        <dbReference type="EMBL" id="GFS20151.1"/>
    </source>
</evidence>
<gene>
    <name evidence="1" type="ORF">ElyMa_006891800</name>
</gene>
<evidence type="ECO:0000313" key="2">
    <source>
        <dbReference type="Proteomes" id="UP000762676"/>
    </source>
</evidence>
<dbReference type="EMBL" id="BMAT01013781">
    <property type="protein sequence ID" value="GFS20151.1"/>
    <property type="molecule type" value="Genomic_DNA"/>
</dbReference>
<proteinExistence type="predicted"/>
<organism evidence="1 2">
    <name type="scientific">Elysia marginata</name>
    <dbReference type="NCBI Taxonomy" id="1093978"/>
    <lineage>
        <taxon>Eukaryota</taxon>
        <taxon>Metazoa</taxon>
        <taxon>Spiralia</taxon>
        <taxon>Lophotrochozoa</taxon>
        <taxon>Mollusca</taxon>
        <taxon>Gastropoda</taxon>
        <taxon>Heterobranchia</taxon>
        <taxon>Euthyneura</taxon>
        <taxon>Panpulmonata</taxon>
        <taxon>Sacoglossa</taxon>
        <taxon>Placobranchoidea</taxon>
        <taxon>Plakobranchidae</taxon>
        <taxon>Elysia</taxon>
    </lineage>
</organism>
<dbReference type="AlphaFoldDB" id="A0AAV4JHT4"/>